<dbReference type="Gene3D" id="3.30.420.40">
    <property type="match status" value="1"/>
</dbReference>
<dbReference type="Pfam" id="PF02541">
    <property type="entry name" value="Ppx-GppA"/>
    <property type="match status" value="1"/>
</dbReference>
<evidence type="ECO:0000313" key="3">
    <source>
        <dbReference type="EMBL" id="MBE1236715.1"/>
    </source>
</evidence>
<dbReference type="SUPFAM" id="SSF109604">
    <property type="entry name" value="HD-domain/PDEase-like"/>
    <property type="match status" value="1"/>
</dbReference>
<dbReference type="CDD" id="cd24052">
    <property type="entry name" value="ASKHA_NBD_HpPPX-GppA-like"/>
    <property type="match status" value="1"/>
</dbReference>
<dbReference type="InterPro" id="IPR043129">
    <property type="entry name" value="ATPase_NBD"/>
</dbReference>
<dbReference type="GO" id="GO:0016462">
    <property type="term" value="F:pyrophosphatase activity"/>
    <property type="evidence" value="ECO:0007669"/>
    <property type="project" value="TreeGrafter"/>
</dbReference>
<dbReference type="Pfam" id="PF21697">
    <property type="entry name" value="Ppx_C"/>
    <property type="match status" value="1"/>
</dbReference>
<dbReference type="AlphaFoldDB" id="A0A8J6YL57"/>
<accession>A0A8J6YL57</accession>
<evidence type="ECO:0000259" key="2">
    <source>
        <dbReference type="Pfam" id="PF21697"/>
    </source>
</evidence>
<name>A0A8J6YL57_9PROT</name>
<feature type="domain" description="Exopolyphosphatase C-terminal" evidence="2">
    <location>
        <begin position="325"/>
        <end position="504"/>
    </location>
</feature>
<feature type="domain" description="Ppx/GppA phosphatase N-terminal" evidence="1">
    <location>
        <begin position="48"/>
        <end position="315"/>
    </location>
</feature>
<dbReference type="Gene3D" id="3.30.420.150">
    <property type="entry name" value="Exopolyphosphatase. Domain 2"/>
    <property type="match status" value="1"/>
</dbReference>
<comment type="caution">
    <text evidence="3">The sequence shown here is derived from an EMBL/GenBank/DDBJ whole genome shotgun (WGS) entry which is preliminary data.</text>
</comment>
<dbReference type="EMBL" id="JACZHT010000002">
    <property type="protein sequence ID" value="MBE1236715.1"/>
    <property type="molecule type" value="Genomic_DNA"/>
</dbReference>
<dbReference type="RefSeq" id="WP_192533719.1">
    <property type="nucleotide sequence ID" value="NZ_JACZHT010000002.1"/>
</dbReference>
<dbReference type="InterPro" id="IPR050273">
    <property type="entry name" value="GppA/Ppx_hydrolase"/>
</dbReference>
<keyword evidence="4" id="KW-1185">Reference proteome</keyword>
<dbReference type="PANTHER" id="PTHR30005">
    <property type="entry name" value="EXOPOLYPHOSPHATASE"/>
    <property type="match status" value="1"/>
</dbReference>
<dbReference type="Gene3D" id="1.10.3210.10">
    <property type="entry name" value="Hypothetical protein af1432"/>
    <property type="match status" value="1"/>
</dbReference>
<sequence length="510" mass="55556">MSSNDVEVQAGASGSSFHYSSSPFGVVDIGSNTVRLVIYRRLVRNPLAIWNEKLTCALGRGLQETGRLNETGKNLALRALARYASIARAMGITDLDLVATAAVRDASDGEAFVAEIEALTGLRATILTGEQEARMAALGVLCALPDAEGMVADLGGGSVELIMVGDGDCQMPYTSLPLGLLRLTEAAGGDLARAQGILEDSFDRLSWLRETAGRPLYAVGGAWRSLARICIHLKSYPLHVLDNFSLDRDEALALLDRIVAMTPEEMRTVPGISDKRLPAMPFAAVALRALLERAGSPRLVFSVYGLREGRFFSHLSPSIRGLDPLLASCESLARTASRFPAQGHELMEWMTPLFGDETPPERRLRLAACLLGDVFWSEHPDYRAEQAFQRVIKLPFMGLSHLDRALLALMLHYRYTNEAGDDWVTRAHAVVGERGVARARAVGQALRLGFTISAGAVGLLRRASLDLQGDELLLRLPGNEPAYLPELFSKRLGQLARTLQKRGRLVFDPD</sequence>
<dbReference type="InterPro" id="IPR003695">
    <property type="entry name" value="Ppx_GppA_N"/>
</dbReference>
<proteinExistence type="predicted"/>
<evidence type="ECO:0000313" key="4">
    <source>
        <dbReference type="Proteomes" id="UP000631034"/>
    </source>
</evidence>
<gene>
    <name evidence="3" type="ORF">IHV25_03485</name>
</gene>
<dbReference type="InterPro" id="IPR048951">
    <property type="entry name" value="Ppx_C"/>
</dbReference>
<reference evidence="3" key="1">
    <citation type="submission" date="2020-10" db="EMBL/GenBank/DDBJ databases">
        <title>Genome sequence of the unusual species of purple photosynthetic bacteria, Phaeovibrio sulfidiphilus DSM 23193, type strain.</title>
        <authorList>
            <person name="Kyndt J.A."/>
            <person name="Meyer T.E."/>
        </authorList>
    </citation>
    <scope>NUCLEOTIDE SEQUENCE</scope>
    <source>
        <strain evidence="3">DSM 23193</strain>
    </source>
</reference>
<organism evidence="3 4">
    <name type="scientific">Phaeovibrio sulfidiphilus</name>
    <dbReference type="NCBI Taxonomy" id="1220600"/>
    <lineage>
        <taxon>Bacteria</taxon>
        <taxon>Pseudomonadati</taxon>
        <taxon>Pseudomonadota</taxon>
        <taxon>Alphaproteobacteria</taxon>
        <taxon>Rhodospirillales</taxon>
        <taxon>Rhodospirillaceae</taxon>
        <taxon>Phaeovibrio</taxon>
    </lineage>
</organism>
<dbReference type="PANTHER" id="PTHR30005:SF0">
    <property type="entry name" value="RETROGRADE REGULATION PROTEIN 2"/>
    <property type="match status" value="1"/>
</dbReference>
<dbReference type="Proteomes" id="UP000631034">
    <property type="component" value="Unassembled WGS sequence"/>
</dbReference>
<protein>
    <submittedName>
        <fullName evidence="3">Ppx/GppA family phosphatase</fullName>
    </submittedName>
</protein>
<dbReference type="SUPFAM" id="SSF53067">
    <property type="entry name" value="Actin-like ATPase domain"/>
    <property type="match status" value="2"/>
</dbReference>
<evidence type="ECO:0000259" key="1">
    <source>
        <dbReference type="Pfam" id="PF02541"/>
    </source>
</evidence>